<proteinExistence type="predicted"/>
<keyword evidence="2" id="KW-1185">Reference proteome</keyword>
<dbReference type="AlphaFoldDB" id="A0A060HV30"/>
<name>A0A060HV30_9ARCH</name>
<dbReference type="EMBL" id="CP007536">
    <property type="protein sequence ID" value="AIC17271.1"/>
    <property type="molecule type" value="Genomic_DNA"/>
</dbReference>
<sequence length="173" mass="19346">MIFCKHMFGKGGIKPGEFVFVAQKDGQYSRIVIGRIQAVNGSRVHVVGTAIRPSGLIERANAGKAGDRSRQVLSNPDPNNCVFMLIDRVETTPFNQEVDQATDRVIWINQNRYLVLDGWIKENFPEIFAAALMSPAEEDRQSAKLALREKMGALYERDLKDHVYAVARGANLL</sequence>
<gene>
    <name evidence="1" type="ORF">NVIE_029940</name>
</gene>
<dbReference type="Proteomes" id="UP000027093">
    <property type="component" value="Chromosome"/>
</dbReference>
<protein>
    <submittedName>
        <fullName evidence="1">Uncharacterized protein</fullName>
    </submittedName>
</protein>
<dbReference type="KEGG" id="nvn:NVIE_029940"/>
<organism evidence="1 2">
    <name type="scientific">Nitrososphaera viennensis EN76</name>
    <dbReference type="NCBI Taxonomy" id="926571"/>
    <lineage>
        <taxon>Archaea</taxon>
        <taxon>Nitrososphaerota</taxon>
        <taxon>Nitrososphaeria</taxon>
        <taxon>Nitrososphaerales</taxon>
        <taxon>Nitrososphaeraceae</taxon>
        <taxon>Nitrososphaera</taxon>
    </lineage>
</organism>
<reference evidence="1 2" key="1">
    <citation type="journal article" date="2014" name="Int. J. Syst. Evol. Microbiol.">
        <title>Nitrososphaera viennensis gen. nov., sp. nov., an aerobic and mesophilic, ammonia-oxidizing archaeon from soil and a member of the archaeal phylum Thaumarchaeota.</title>
        <authorList>
            <person name="Stieglmeier M."/>
            <person name="Klingl A."/>
            <person name="Alves R.J."/>
            <person name="Rittmann S.K."/>
            <person name="Melcher M."/>
            <person name="Leisch N."/>
            <person name="Schleper C."/>
        </authorList>
    </citation>
    <scope>NUCLEOTIDE SEQUENCE [LARGE SCALE GENOMIC DNA]</scope>
    <source>
        <strain evidence="1">EN76</strain>
    </source>
</reference>
<accession>A0A060HV30</accession>
<evidence type="ECO:0000313" key="2">
    <source>
        <dbReference type="Proteomes" id="UP000027093"/>
    </source>
</evidence>
<dbReference type="HOGENOM" id="CLU_1559406_0_0_2"/>
<evidence type="ECO:0000313" key="1">
    <source>
        <dbReference type="EMBL" id="AIC17271.1"/>
    </source>
</evidence>